<dbReference type="AlphaFoldDB" id="A0A927GKH1"/>
<evidence type="ECO:0000313" key="1">
    <source>
        <dbReference type="EMBL" id="MBD2769465.1"/>
    </source>
</evidence>
<proteinExistence type="predicted"/>
<accession>A0A927GKH1</accession>
<evidence type="ECO:0000313" key="2">
    <source>
        <dbReference type="Proteomes" id="UP000612233"/>
    </source>
</evidence>
<gene>
    <name evidence="1" type="ORF">IC235_16370</name>
</gene>
<organism evidence="1 2">
    <name type="scientific">Hymenobacter montanus</name>
    <dbReference type="NCBI Taxonomy" id="2771359"/>
    <lineage>
        <taxon>Bacteria</taxon>
        <taxon>Pseudomonadati</taxon>
        <taxon>Bacteroidota</taxon>
        <taxon>Cytophagia</taxon>
        <taxon>Cytophagales</taxon>
        <taxon>Hymenobacteraceae</taxon>
        <taxon>Hymenobacter</taxon>
    </lineage>
</organism>
<reference evidence="1" key="1">
    <citation type="submission" date="2020-09" db="EMBL/GenBank/DDBJ databases">
        <authorList>
            <person name="Kim M.K."/>
        </authorList>
    </citation>
    <scope>NUCLEOTIDE SEQUENCE</scope>
    <source>
        <strain evidence="1">BT664</strain>
    </source>
</reference>
<keyword evidence="2" id="KW-1185">Reference proteome</keyword>
<dbReference type="RefSeq" id="WP_191006276.1">
    <property type="nucleotide sequence ID" value="NZ_JACXAD010000020.1"/>
</dbReference>
<dbReference type="EMBL" id="JACXAD010000020">
    <property type="protein sequence ID" value="MBD2769465.1"/>
    <property type="molecule type" value="Genomic_DNA"/>
</dbReference>
<dbReference type="Proteomes" id="UP000612233">
    <property type="component" value="Unassembled WGS sequence"/>
</dbReference>
<name>A0A927GKH1_9BACT</name>
<comment type="caution">
    <text evidence="1">The sequence shown here is derived from an EMBL/GenBank/DDBJ whole genome shotgun (WGS) entry which is preliminary data.</text>
</comment>
<sequence length="93" mass="10070">MCSLETLRFAAACCVSYREFFASGDVEGGAYQCRVTLADPNGWPWRPGGPSAPPPLSIEEPIAPAELGLCLFYPTPTQMCGLSKVLYKKDLNP</sequence>
<protein>
    <submittedName>
        <fullName evidence="1">Uncharacterized protein</fullName>
    </submittedName>
</protein>